<reference evidence="1" key="1">
    <citation type="submission" date="2019-03" db="EMBL/GenBank/DDBJ databases">
        <title>Lake Tanganyika Metagenome-Assembled Genomes (MAGs).</title>
        <authorList>
            <person name="Tran P."/>
        </authorList>
    </citation>
    <scope>NUCLEOTIDE SEQUENCE</scope>
    <source>
        <strain evidence="1">K_DeepCast_65m_m2_066</strain>
    </source>
</reference>
<organism evidence="1 2">
    <name type="scientific">Tectimicrobiota bacterium</name>
    <dbReference type="NCBI Taxonomy" id="2528274"/>
    <lineage>
        <taxon>Bacteria</taxon>
        <taxon>Pseudomonadati</taxon>
        <taxon>Nitrospinota/Tectimicrobiota group</taxon>
        <taxon>Candidatus Tectimicrobiota</taxon>
    </lineage>
</organism>
<gene>
    <name evidence="1" type="ORF">FJZ47_03725</name>
</gene>
<proteinExistence type="predicted"/>
<name>A0A938B2L4_UNCTE</name>
<dbReference type="Gene3D" id="1.20.1220.20">
    <property type="entry name" value="Uncharcterised protein PF01724"/>
    <property type="match status" value="1"/>
</dbReference>
<dbReference type="PANTHER" id="PTHR34235">
    <property type="entry name" value="SLR1203 PROTEIN-RELATED"/>
    <property type="match status" value="1"/>
</dbReference>
<dbReference type="InterPro" id="IPR002636">
    <property type="entry name" value="DUF29"/>
</dbReference>
<evidence type="ECO:0000313" key="2">
    <source>
        <dbReference type="Proteomes" id="UP000712673"/>
    </source>
</evidence>
<comment type="caution">
    <text evidence="1">The sequence shown here is derived from an EMBL/GenBank/DDBJ whole genome shotgun (WGS) entry which is preliminary data.</text>
</comment>
<dbReference type="AlphaFoldDB" id="A0A938B2L4"/>
<dbReference type="Proteomes" id="UP000712673">
    <property type="component" value="Unassembled WGS sequence"/>
</dbReference>
<dbReference type="Pfam" id="PF01724">
    <property type="entry name" value="DUF29"/>
    <property type="match status" value="1"/>
</dbReference>
<accession>A0A938B2L4</accession>
<protein>
    <submittedName>
        <fullName evidence="1">DUF29 domain-containing protein</fullName>
    </submittedName>
</protein>
<sequence>MGVPIALYEQDFYAWLHAQIQLLKARQFEAIDLDHLIDEIESLAAHEQLLVRHRLAQLLEHLYAWWWNLPERSVRWQSVIALQRDELADILADSPSLREALPDILTEVYAELRKKWLHRDPHPHIPEVCPWTPGQLLDETFLPEGQTLMPQE</sequence>
<dbReference type="EMBL" id="VGLS01000068">
    <property type="protein sequence ID" value="MBM3222900.1"/>
    <property type="molecule type" value="Genomic_DNA"/>
</dbReference>
<evidence type="ECO:0000313" key="1">
    <source>
        <dbReference type="EMBL" id="MBM3222900.1"/>
    </source>
</evidence>